<organism evidence="1 2">
    <name type="scientific">Enterococcus pallens ATCC BAA-351</name>
    <dbReference type="NCBI Taxonomy" id="1158607"/>
    <lineage>
        <taxon>Bacteria</taxon>
        <taxon>Bacillati</taxon>
        <taxon>Bacillota</taxon>
        <taxon>Bacilli</taxon>
        <taxon>Lactobacillales</taxon>
        <taxon>Enterococcaceae</taxon>
        <taxon>Enterococcus</taxon>
    </lineage>
</organism>
<accession>R2SFQ2</accession>
<dbReference type="AlphaFoldDB" id="R2SFQ2"/>
<keyword evidence="2" id="KW-1185">Reference proteome</keyword>
<evidence type="ECO:0000313" key="1">
    <source>
        <dbReference type="EMBL" id="EOH94195.1"/>
    </source>
</evidence>
<reference evidence="1 2" key="1">
    <citation type="submission" date="2013-02" db="EMBL/GenBank/DDBJ databases">
        <title>The Genome Sequence of Enterococcus pallens BAA-351.</title>
        <authorList>
            <consortium name="The Broad Institute Genome Sequencing Platform"/>
            <consortium name="The Broad Institute Genome Sequencing Center for Infectious Disease"/>
            <person name="Earl A.M."/>
            <person name="Gilmore M.S."/>
            <person name="Lebreton F."/>
            <person name="Walker B."/>
            <person name="Young S.K."/>
            <person name="Zeng Q."/>
            <person name="Gargeya S."/>
            <person name="Fitzgerald M."/>
            <person name="Haas B."/>
            <person name="Abouelleil A."/>
            <person name="Alvarado L."/>
            <person name="Arachchi H.M."/>
            <person name="Berlin A.M."/>
            <person name="Chapman S.B."/>
            <person name="Dewar J."/>
            <person name="Goldberg J."/>
            <person name="Griggs A."/>
            <person name="Gujja S."/>
            <person name="Hansen M."/>
            <person name="Howarth C."/>
            <person name="Imamovic A."/>
            <person name="Larimer J."/>
            <person name="McCowan C."/>
            <person name="Murphy C."/>
            <person name="Neiman D."/>
            <person name="Pearson M."/>
            <person name="Priest M."/>
            <person name="Roberts A."/>
            <person name="Saif S."/>
            <person name="Shea T."/>
            <person name="Sisk P."/>
            <person name="Sykes S."/>
            <person name="Wortman J."/>
            <person name="Nusbaum C."/>
            <person name="Birren B."/>
        </authorList>
    </citation>
    <scope>NUCLEOTIDE SEQUENCE [LARGE SCALE GENOMIC DNA]</scope>
    <source>
        <strain evidence="1 2">ATCC BAA-351</strain>
    </source>
</reference>
<name>R2SFQ2_9ENTE</name>
<dbReference type="Pfam" id="PF12784">
    <property type="entry name" value="PDDEXK_2"/>
    <property type="match status" value="1"/>
</dbReference>
<evidence type="ECO:0000313" key="2">
    <source>
        <dbReference type="Proteomes" id="UP000013782"/>
    </source>
</evidence>
<comment type="caution">
    <text evidence="1">The sequence shown here is derived from an EMBL/GenBank/DDBJ whole genome shotgun (WGS) entry which is preliminary data.</text>
</comment>
<dbReference type="eggNOG" id="COG5464">
    <property type="taxonomic scope" value="Bacteria"/>
</dbReference>
<dbReference type="Proteomes" id="UP000013782">
    <property type="component" value="Unassembled WGS sequence"/>
</dbReference>
<dbReference type="HOGENOM" id="CLU_063842_1_0_9"/>
<dbReference type="EMBL" id="AJAQ01000015">
    <property type="protein sequence ID" value="EOH94195.1"/>
    <property type="molecule type" value="Genomic_DNA"/>
</dbReference>
<protein>
    <recommendedName>
        <fullName evidence="3">Transposase (putative) YhgA-like domain-containing protein</fullName>
    </recommendedName>
</protein>
<sequence>MQPHEFFEERALFYLVKAYISPYGDEEAEDYIENNNFSGLCPTYDINIVDFHLFDPDEEALQSFSLRNDKNARLYLGRKQQPLLSLCFFSLKNKNVEPNSPLAHWQYFFKTGEVTENAPDYIKAAKKRIDFYQLDEEEKKMIMRIDKAKAIKKAEIDYAHNKGRTIGENEKALEIAANFLKMGMTPEQVAEGTGLSIEQINELKENKAD</sequence>
<proteinExistence type="predicted"/>
<gene>
    <name evidence="1" type="ORF">UAU_01930</name>
</gene>
<dbReference type="PATRIC" id="fig|1158607.3.peg.1898"/>
<evidence type="ECO:0008006" key="3">
    <source>
        <dbReference type="Google" id="ProtNLM"/>
    </source>
</evidence>
<dbReference type="InterPro" id="IPR010106">
    <property type="entry name" value="RpnA"/>
</dbReference>
<dbReference type="NCBIfam" id="TIGR01784">
    <property type="entry name" value="T_den_put_tspse"/>
    <property type="match status" value="1"/>
</dbReference>